<dbReference type="GO" id="GO:0016787">
    <property type="term" value="F:hydrolase activity"/>
    <property type="evidence" value="ECO:0007669"/>
    <property type="project" value="InterPro"/>
</dbReference>
<dbReference type="SUPFAM" id="SSF53474">
    <property type="entry name" value="alpha/beta-Hydrolases"/>
    <property type="match status" value="1"/>
</dbReference>
<dbReference type="Gene3D" id="3.40.50.1820">
    <property type="entry name" value="alpha/beta hydrolase"/>
    <property type="match status" value="1"/>
</dbReference>
<dbReference type="InterPro" id="IPR002925">
    <property type="entry name" value="Dienelactn_hydro"/>
</dbReference>
<sequence>MASKCCFTGNLHEGESIGEIKELFGLKTYVTGSTSNDKIIVILTDVYGIGLVNNRLIADQIGKAGYKVVIPDILFGDAVTAMDGSVDFKDYAYRHRPEVTGPIISAFVEPLKKELNPKFLGVIGHCFGGRYAVDLIQSPSPLADAVAIAHPSFLENAKLKSIGQTPLLISAAQVDPIFTTEARHEAEQILIDSGAVFQMDLFSNVSHGFAVRGDIKDAKIKYAKEKVLLDQIHWFDHFSKA</sequence>
<proteinExistence type="predicted"/>
<dbReference type="OrthoDB" id="17560at2759"/>
<gene>
    <name evidence="2" type="ORF">LADA_0F15478G</name>
</gene>
<dbReference type="PANTHER" id="PTHR17630:SF44">
    <property type="entry name" value="PROTEIN AIM2"/>
    <property type="match status" value="1"/>
</dbReference>
<dbReference type="STRING" id="1266660.A0A1G4JNK5"/>
<reference evidence="2 3" key="1">
    <citation type="submission" date="2016-03" db="EMBL/GenBank/DDBJ databases">
        <authorList>
            <person name="Devillers H."/>
        </authorList>
    </citation>
    <scope>NUCLEOTIDE SEQUENCE [LARGE SCALE GENOMIC DNA]</scope>
    <source>
        <strain evidence="2">CBS 10888</strain>
    </source>
</reference>
<dbReference type="AlphaFoldDB" id="A0A1G4JNK5"/>
<feature type="domain" description="Dienelactone hydrolase" evidence="1">
    <location>
        <begin position="27"/>
        <end position="238"/>
    </location>
</feature>
<evidence type="ECO:0000313" key="2">
    <source>
        <dbReference type="EMBL" id="SCU92264.1"/>
    </source>
</evidence>
<accession>A0A1G4JNK5</accession>
<dbReference type="PANTHER" id="PTHR17630">
    <property type="entry name" value="DIENELACTONE HYDROLASE"/>
    <property type="match status" value="1"/>
</dbReference>
<dbReference type="Pfam" id="PF01738">
    <property type="entry name" value="DLH"/>
    <property type="match status" value="1"/>
</dbReference>
<evidence type="ECO:0000259" key="1">
    <source>
        <dbReference type="Pfam" id="PF01738"/>
    </source>
</evidence>
<protein>
    <submittedName>
        <fullName evidence="2">LADA_0F15478g1_1</fullName>
    </submittedName>
</protein>
<organism evidence="2 3">
    <name type="scientific">Lachancea dasiensis</name>
    <dbReference type="NCBI Taxonomy" id="1072105"/>
    <lineage>
        <taxon>Eukaryota</taxon>
        <taxon>Fungi</taxon>
        <taxon>Dikarya</taxon>
        <taxon>Ascomycota</taxon>
        <taxon>Saccharomycotina</taxon>
        <taxon>Saccharomycetes</taxon>
        <taxon>Saccharomycetales</taxon>
        <taxon>Saccharomycetaceae</taxon>
        <taxon>Lachancea</taxon>
    </lineage>
</organism>
<name>A0A1G4JNK5_9SACH</name>
<evidence type="ECO:0000313" key="3">
    <source>
        <dbReference type="Proteomes" id="UP000190274"/>
    </source>
</evidence>
<dbReference type="Proteomes" id="UP000190274">
    <property type="component" value="Chromosome F"/>
</dbReference>
<dbReference type="InterPro" id="IPR029058">
    <property type="entry name" value="AB_hydrolase_fold"/>
</dbReference>
<dbReference type="EMBL" id="LT598458">
    <property type="protein sequence ID" value="SCU92264.1"/>
    <property type="molecule type" value="Genomic_DNA"/>
</dbReference>
<keyword evidence="3" id="KW-1185">Reference proteome</keyword>